<protein>
    <recommendedName>
        <fullName evidence="2">Peptidase M12A domain-containing protein</fullName>
    </recommendedName>
</protein>
<evidence type="ECO:0000259" key="2">
    <source>
        <dbReference type="PROSITE" id="PS51864"/>
    </source>
</evidence>
<evidence type="ECO:0000313" key="4">
    <source>
        <dbReference type="EMBL" id="CAF1559599.1"/>
    </source>
</evidence>
<organism evidence="4 5">
    <name type="scientific">Rotaria sordida</name>
    <dbReference type="NCBI Taxonomy" id="392033"/>
    <lineage>
        <taxon>Eukaryota</taxon>
        <taxon>Metazoa</taxon>
        <taxon>Spiralia</taxon>
        <taxon>Gnathifera</taxon>
        <taxon>Rotifera</taxon>
        <taxon>Eurotatoria</taxon>
        <taxon>Bdelloidea</taxon>
        <taxon>Philodinida</taxon>
        <taxon>Philodinidae</taxon>
        <taxon>Rotaria</taxon>
    </lineage>
</organism>
<dbReference type="InterPro" id="IPR024079">
    <property type="entry name" value="MetalloPept_cat_dom_sf"/>
</dbReference>
<accession>A0A815XN14</accession>
<dbReference type="Proteomes" id="UP000663854">
    <property type="component" value="Unassembled WGS sequence"/>
</dbReference>
<evidence type="ECO:0000313" key="5">
    <source>
        <dbReference type="Proteomes" id="UP000663870"/>
    </source>
</evidence>
<dbReference type="SUPFAM" id="SSF55486">
    <property type="entry name" value="Metalloproteases ('zincins'), catalytic domain"/>
    <property type="match status" value="1"/>
</dbReference>
<sequence>MLIKIKFFLGPSQIAFIIRTMEKMEREIAINNVACIKFRPKLSTDQYYISFKDGDGCSSPVGQMRGEEMEHIVTLNYPGCFVDAIIMHELLHTLVNTLNTPYDYASVMHYEPTAFSLNNLPTIEALQPNVEFGQRYNMSTYDILEVRLFYNCSARGVTHPPMLTTTTVNLYVRNETLSSSLTQKSESFIFPYKLNGIYYYEAFQVTVPVDGDYIILISDSSVRICWILYKINFYANSSDVNLVIARCGTVEILQNQNSFYFKSQNRYVLVITTDNSNITGNYTLLISGLNQIQFRQINSSSIVPTTTTQFPSSQTFTSEYSTSLTENSPKYDRLGSVGMYYYEAIMISVPETNTYGVVSNSSIDTYGYLYVDNFNSSNIEENLISGDDDSEDNLQFGMIHQFKSMKKYILVVTTKSPLVVGSVSIAVIGLREVTLTSLTINCE</sequence>
<dbReference type="PROSITE" id="PS51864">
    <property type="entry name" value="ASTACIN"/>
    <property type="match status" value="1"/>
</dbReference>
<dbReference type="Proteomes" id="UP000663870">
    <property type="component" value="Unassembled WGS sequence"/>
</dbReference>
<gene>
    <name evidence="4" type="ORF">JXQ802_LOCUS44254</name>
    <name evidence="3" type="ORF">PYM288_LOCUS28871</name>
</gene>
<reference evidence="4" key="1">
    <citation type="submission" date="2021-02" db="EMBL/GenBank/DDBJ databases">
        <authorList>
            <person name="Nowell W R."/>
        </authorList>
    </citation>
    <scope>NUCLEOTIDE SEQUENCE</scope>
</reference>
<dbReference type="EMBL" id="CAJNOL010003359">
    <property type="protein sequence ID" value="CAF1559599.1"/>
    <property type="molecule type" value="Genomic_DNA"/>
</dbReference>
<dbReference type="AlphaFoldDB" id="A0A815XN14"/>
<dbReference type="PANTHER" id="PTHR10127">
    <property type="entry name" value="DISCOIDIN, CUB, EGF, LAMININ , AND ZINC METALLOPROTEASE DOMAIN CONTAINING"/>
    <property type="match status" value="1"/>
</dbReference>
<comment type="caution">
    <text evidence="4">The sequence shown here is derived from an EMBL/GenBank/DDBJ whole genome shotgun (WGS) entry which is preliminary data.</text>
</comment>
<dbReference type="GO" id="GO:0004222">
    <property type="term" value="F:metalloendopeptidase activity"/>
    <property type="evidence" value="ECO:0007669"/>
    <property type="project" value="InterPro"/>
</dbReference>
<evidence type="ECO:0000256" key="1">
    <source>
        <dbReference type="PROSITE-ProRule" id="PRU01211"/>
    </source>
</evidence>
<evidence type="ECO:0000313" key="3">
    <source>
        <dbReference type="EMBL" id="CAF1280811.1"/>
    </source>
</evidence>
<dbReference type="PANTHER" id="PTHR10127:SF850">
    <property type="entry name" value="METALLOENDOPEPTIDASE"/>
    <property type="match status" value="1"/>
</dbReference>
<proteinExistence type="predicted"/>
<dbReference type="Pfam" id="PF01400">
    <property type="entry name" value="Astacin"/>
    <property type="match status" value="2"/>
</dbReference>
<keyword evidence="5" id="KW-1185">Reference proteome</keyword>
<dbReference type="Gene3D" id="3.40.390.10">
    <property type="entry name" value="Collagenase (Catalytic Domain)"/>
    <property type="match status" value="2"/>
</dbReference>
<dbReference type="EMBL" id="CAJNOH010002217">
    <property type="protein sequence ID" value="CAF1280811.1"/>
    <property type="molecule type" value="Genomic_DNA"/>
</dbReference>
<name>A0A815XN14_9BILA</name>
<comment type="caution">
    <text evidence="1">Lacks conserved residue(s) required for the propagation of feature annotation.</text>
</comment>
<dbReference type="GO" id="GO:0006508">
    <property type="term" value="P:proteolysis"/>
    <property type="evidence" value="ECO:0007669"/>
    <property type="project" value="InterPro"/>
</dbReference>
<feature type="domain" description="Peptidase M12A" evidence="2">
    <location>
        <begin position="95"/>
        <end position="153"/>
    </location>
</feature>
<dbReference type="InterPro" id="IPR001506">
    <property type="entry name" value="Peptidase_M12A"/>
</dbReference>